<dbReference type="InterPro" id="IPR027921">
    <property type="entry name" value="NOPCHAP1"/>
</dbReference>
<dbReference type="EMBL" id="MCFA01000002">
    <property type="protein sequence ID" value="ORY19511.1"/>
    <property type="molecule type" value="Genomic_DNA"/>
</dbReference>
<gene>
    <name evidence="2" type="ORF">BCR34DRAFT_462336</name>
</gene>
<sequence>SVSDESALVPTSVPEESTDASELGHDSESESSDDASSGSSSDGDSDDGSLAEKSGEHEGEDTVVNLIANRGKKPSMKLPKEALAEDLRAHLAQFLPQLAAANEELEARRKAGTLQEKAIEIGDAEEAGQYIEMDLGLGVLEHKEPGAEDAPPDADSDTEDILGKLMGREAKKDGVGIQEVQ</sequence>
<name>A0A1Y2AAH3_9PLEO</name>
<dbReference type="STRING" id="1231657.A0A1Y2AAH3"/>
<evidence type="ECO:0000313" key="2">
    <source>
        <dbReference type="EMBL" id="ORY19511.1"/>
    </source>
</evidence>
<dbReference type="Pfam" id="PF15370">
    <property type="entry name" value="NOPCHAP1"/>
    <property type="match status" value="1"/>
</dbReference>
<evidence type="ECO:0000256" key="1">
    <source>
        <dbReference type="SAM" id="MobiDB-lite"/>
    </source>
</evidence>
<comment type="caution">
    <text evidence="2">The sequence shown here is derived from an EMBL/GenBank/DDBJ whole genome shotgun (WGS) entry which is preliminary data.</text>
</comment>
<feature type="non-terminal residue" evidence="2">
    <location>
        <position position="181"/>
    </location>
</feature>
<feature type="region of interest" description="Disordered" evidence="1">
    <location>
        <begin position="1"/>
        <end position="77"/>
    </location>
</feature>
<dbReference type="GO" id="GO:0000492">
    <property type="term" value="P:box C/D snoRNP assembly"/>
    <property type="evidence" value="ECO:0007669"/>
    <property type="project" value="InterPro"/>
</dbReference>
<keyword evidence="3" id="KW-1185">Reference proteome</keyword>
<reference evidence="2 3" key="1">
    <citation type="submission" date="2016-07" db="EMBL/GenBank/DDBJ databases">
        <title>Pervasive Adenine N6-methylation of Active Genes in Fungi.</title>
        <authorList>
            <consortium name="DOE Joint Genome Institute"/>
            <person name="Mondo S.J."/>
            <person name="Dannebaum R.O."/>
            <person name="Kuo R.C."/>
            <person name="Labutti K."/>
            <person name="Haridas S."/>
            <person name="Kuo A."/>
            <person name="Salamov A."/>
            <person name="Ahrendt S.R."/>
            <person name="Lipzen A."/>
            <person name="Sullivan W."/>
            <person name="Andreopoulos W.B."/>
            <person name="Clum A."/>
            <person name="Lindquist E."/>
            <person name="Daum C."/>
            <person name="Ramamoorthy G.K."/>
            <person name="Gryganskyi A."/>
            <person name="Culley D."/>
            <person name="Magnuson J.K."/>
            <person name="James T.Y."/>
            <person name="O'Malley M.A."/>
            <person name="Stajich J.E."/>
            <person name="Spatafora J.W."/>
            <person name="Visel A."/>
            <person name="Grigoriev I.V."/>
        </authorList>
    </citation>
    <scope>NUCLEOTIDE SEQUENCE [LARGE SCALE GENOMIC DNA]</scope>
    <source>
        <strain evidence="2 3">CBS 115471</strain>
    </source>
</reference>
<feature type="non-terminal residue" evidence="2">
    <location>
        <position position="1"/>
    </location>
</feature>
<proteinExistence type="predicted"/>
<organism evidence="2 3">
    <name type="scientific">Clohesyomyces aquaticus</name>
    <dbReference type="NCBI Taxonomy" id="1231657"/>
    <lineage>
        <taxon>Eukaryota</taxon>
        <taxon>Fungi</taxon>
        <taxon>Dikarya</taxon>
        <taxon>Ascomycota</taxon>
        <taxon>Pezizomycotina</taxon>
        <taxon>Dothideomycetes</taxon>
        <taxon>Pleosporomycetidae</taxon>
        <taxon>Pleosporales</taxon>
        <taxon>Lindgomycetaceae</taxon>
        <taxon>Clohesyomyces</taxon>
    </lineage>
</organism>
<dbReference type="Proteomes" id="UP000193144">
    <property type="component" value="Unassembled WGS sequence"/>
</dbReference>
<accession>A0A1Y2AAH3</accession>
<dbReference type="PANTHER" id="PTHR38489">
    <property type="entry name" value="HISTONE CHAPERONE DOMAIN-CONTAINING PROTEIN"/>
    <property type="match status" value="1"/>
</dbReference>
<dbReference type="PANTHER" id="PTHR38489:SF1">
    <property type="entry name" value="HISTONE CHAPERONE DOMAIN-CONTAINING PROTEIN"/>
    <property type="match status" value="1"/>
</dbReference>
<dbReference type="AlphaFoldDB" id="A0A1Y2AAH3"/>
<dbReference type="OrthoDB" id="1112980at2759"/>
<protein>
    <submittedName>
        <fullName evidence="2">Uncharacterized protein</fullName>
    </submittedName>
</protein>
<evidence type="ECO:0000313" key="3">
    <source>
        <dbReference type="Proteomes" id="UP000193144"/>
    </source>
</evidence>